<dbReference type="HOGENOM" id="CLU_1947409_0_0_0"/>
<accession>Q02AY1</accession>
<proteinExistence type="predicted"/>
<reference evidence="1" key="1">
    <citation type="submission" date="2006-10" db="EMBL/GenBank/DDBJ databases">
        <title>Complete sequence of Solibacter usitatus Ellin6076.</title>
        <authorList>
            <consortium name="US DOE Joint Genome Institute"/>
            <person name="Copeland A."/>
            <person name="Lucas S."/>
            <person name="Lapidus A."/>
            <person name="Barry K."/>
            <person name="Detter J.C."/>
            <person name="Glavina del Rio T."/>
            <person name="Hammon N."/>
            <person name="Israni S."/>
            <person name="Dalin E."/>
            <person name="Tice H."/>
            <person name="Pitluck S."/>
            <person name="Thompson L.S."/>
            <person name="Brettin T."/>
            <person name="Bruce D."/>
            <person name="Han C."/>
            <person name="Tapia R."/>
            <person name="Gilna P."/>
            <person name="Schmutz J."/>
            <person name="Larimer F."/>
            <person name="Land M."/>
            <person name="Hauser L."/>
            <person name="Kyrpides N."/>
            <person name="Mikhailova N."/>
            <person name="Janssen P.H."/>
            <person name="Kuske C.R."/>
            <person name="Richardson P."/>
        </authorList>
    </citation>
    <scope>NUCLEOTIDE SEQUENCE</scope>
    <source>
        <strain evidence="1">Ellin6076</strain>
    </source>
</reference>
<gene>
    <name evidence="1" type="ordered locus">Acid_0786</name>
</gene>
<name>Q02AY1_SOLUE</name>
<protein>
    <submittedName>
        <fullName evidence="1">Uncharacterized protein</fullName>
    </submittedName>
</protein>
<evidence type="ECO:0000313" key="1">
    <source>
        <dbReference type="EMBL" id="ABJ81785.1"/>
    </source>
</evidence>
<organism evidence="1">
    <name type="scientific">Solibacter usitatus (strain Ellin6076)</name>
    <dbReference type="NCBI Taxonomy" id="234267"/>
    <lineage>
        <taxon>Bacteria</taxon>
        <taxon>Pseudomonadati</taxon>
        <taxon>Acidobacteriota</taxon>
        <taxon>Terriglobia</taxon>
        <taxon>Bryobacterales</taxon>
        <taxon>Solibacteraceae</taxon>
        <taxon>Candidatus Solibacter</taxon>
    </lineage>
</organism>
<dbReference type="InParanoid" id="Q02AY1"/>
<sequence>MIDDDRLRSRSKPEVVDQVQLYRDYLANPDQALSVEAAYRNVCRLLSELRAMAATLSKELKLDPLILEAAEEGTQLKVDLEPRLVIFGGKFLKKGEWPSHKGRLWTEFRIPHLVFEEEVYTLRRPEMRI</sequence>
<dbReference type="AlphaFoldDB" id="Q02AY1"/>
<dbReference type="KEGG" id="sus:Acid_0786"/>
<dbReference type="EMBL" id="CP000473">
    <property type="protein sequence ID" value="ABJ81785.1"/>
    <property type="molecule type" value="Genomic_DNA"/>
</dbReference>
<dbReference type="STRING" id="234267.Acid_0786"/>